<dbReference type="EMBL" id="RSED01000018">
    <property type="protein sequence ID" value="RRS02809.1"/>
    <property type="molecule type" value="Genomic_DNA"/>
</dbReference>
<evidence type="ECO:0000313" key="1">
    <source>
        <dbReference type="EMBL" id="RRS02809.1"/>
    </source>
</evidence>
<sequence>MMIIHGLRNAAATYAASAPAASKQKPLDSFGLTEARTASAQLTLSEQARSLAASDSSNSQARLEAIRAKPEAARTADDIDHLQKTGGLVNTMAKLSPSEKKLYDELVAQGNTEAVRGMNLLALSRMGSGDVTLPDGRTFDPNKTEVTPQNIRQLFSQMFVSTDGEDARSFEALASYLDSQQSQTVA</sequence>
<comment type="caution">
    <text evidence="1">The sequence shown here is derived from an EMBL/GenBank/DDBJ whole genome shotgun (WGS) entry which is preliminary data.</text>
</comment>
<dbReference type="Proteomes" id="UP000269265">
    <property type="component" value="Unassembled WGS sequence"/>
</dbReference>
<dbReference type="AlphaFoldDB" id="A0A426V786"/>
<keyword evidence="2" id="KW-1185">Reference proteome</keyword>
<proteinExistence type="predicted"/>
<name>A0A426V786_9BURK</name>
<reference evidence="1 2" key="1">
    <citation type="submission" date="2018-12" db="EMBL/GenBank/DDBJ databases">
        <title>The whole draft genome of Aquabacterium sp. SJQ9.</title>
        <authorList>
            <person name="Sun L."/>
            <person name="Gao X."/>
            <person name="Chen W."/>
            <person name="Huang K."/>
        </authorList>
    </citation>
    <scope>NUCLEOTIDE SEQUENCE [LARGE SCALE GENOMIC DNA]</scope>
    <source>
        <strain evidence="1 2">SJQ9</strain>
    </source>
</reference>
<evidence type="ECO:0000313" key="2">
    <source>
        <dbReference type="Proteomes" id="UP000269265"/>
    </source>
</evidence>
<dbReference type="RefSeq" id="WP_125244816.1">
    <property type="nucleotide sequence ID" value="NZ_RSED01000018.1"/>
</dbReference>
<accession>A0A426V786</accession>
<dbReference type="OrthoDB" id="8561667at2"/>
<organism evidence="1 2">
    <name type="scientific">Aquabacterium soli</name>
    <dbReference type="NCBI Taxonomy" id="2493092"/>
    <lineage>
        <taxon>Bacteria</taxon>
        <taxon>Pseudomonadati</taxon>
        <taxon>Pseudomonadota</taxon>
        <taxon>Betaproteobacteria</taxon>
        <taxon>Burkholderiales</taxon>
        <taxon>Aquabacterium</taxon>
    </lineage>
</organism>
<gene>
    <name evidence="1" type="ORF">EIP75_18750</name>
</gene>
<protein>
    <submittedName>
        <fullName evidence="1">DUF632 domain-containing protein</fullName>
    </submittedName>
</protein>